<dbReference type="GO" id="GO:0008168">
    <property type="term" value="F:methyltransferase activity"/>
    <property type="evidence" value="ECO:0007669"/>
    <property type="project" value="InterPro"/>
</dbReference>
<dbReference type="InterPro" id="IPR044237">
    <property type="entry name" value="ATXR2-like"/>
</dbReference>
<dbReference type="GO" id="GO:0016747">
    <property type="term" value="F:acyltransferase activity, transferring groups other than amino-acyl groups"/>
    <property type="evidence" value="ECO:0007669"/>
    <property type="project" value="InterPro"/>
</dbReference>
<gene>
    <name evidence="3" type="ORF">Ahy_B06g084139</name>
</gene>
<feature type="domain" description="FAE" evidence="2">
    <location>
        <begin position="263"/>
        <end position="296"/>
    </location>
</feature>
<dbReference type="InterPro" id="IPR013601">
    <property type="entry name" value="FAE1_typ3_polyketide_synth"/>
</dbReference>
<name>A0A444YR29_ARAHY</name>
<evidence type="ECO:0000313" key="4">
    <source>
        <dbReference type="Proteomes" id="UP000289738"/>
    </source>
</evidence>
<dbReference type="SUPFAM" id="SSF82199">
    <property type="entry name" value="SET domain"/>
    <property type="match status" value="1"/>
</dbReference>
<evidence type="ECO:0000259" key="1">
    <source>
        <dbReference type="Pfam" id="PF00856"/>
    </source>
</evidence>
<dbReference type="PANTHER" id="PTHR47436:SF1">
    <property type="entry name" value="SET DOMAIN-CONTAINING PROTEIN"/>
    <property type="match status" value="1"/>
</dbReference>
<dbReference type="GO" id="GO:0016020">
    <property type="term" value="C:membrane"/>
    <property type="evidence" value="ECO:0007669"/>
    <property type="project" value="InterPro"/>
</dbReference>
<dbReference type="STRING" id="3818.A0A444YR29"/>
<dbReference type="InterPro" id="IPR046341">
    <property type="entry name" value="SET_dom_sf"/>
</dbReference>
<dbReference type="Gene3D" id="3.30.200.20">
    <property type="entry name" value="Phosphorylase Kinase, domain 1"/>
    <property type="match status" value="1"/>
</dbReference>
<dbReference type="InterPro" id="IPR001214">
    <property type="entry name" value="SET_dom"/>
</dbReference>
<dbReference type="InterPro" id="IPR016039">
    <property type="entry name" value="Thiolase-like"/>
</dbReference>
<dbReference type="AlphaFoldDB" id="A0A444YR29"/>
<dbReference type="EMBL" id="SDMP01000016">
    <property type="protein sequence ID" value="RYR04420.1"/>
    <property type="molecule type" value="Genomic_DNA"/>
</dbReference>
<sequence>MKITFSSMPSSFYKTLHPSSTPLLTDSLLILHHRRLSPLHRRSQSSITPLPQSLSFSFDADEFRYLLHAVFCRCSLKLVSVVAAASTSSSRHRWFSDLVVASPVEDYFLYIDDLKNPDKEEAEKITQPYLDALGEDYSVCCLGTAFFPLQSCMNHSCSSNAKAFKRDEDRDGQATIIAVRLIRKGKEVATETRYLNASNRELCPPNEARVSSDNPDPPPQENKAPCSLLKFTFQELKAATGNFRPDSILGEGGFGYVLAPLMRLKDDILSYNLSGMGCSAGLVAIDLAKRLLQDNVKATTDFAQRLDRTITEDTERPHLAYYNTSSCNSQYAWQTLITYDACIRLCLQAWARGCTEAPEFLKDECLALQSAFGLHDFLLQPRGVKVKPTEGINARNSEQTFPLKMKKVVGKIRVEESYHLMCYMNKCSEETSHYTKTQTSNTSSQRGSIYIQAGREYVRHVSSFVKSGINSMKSASSSMGLEVTLSKIRFKQTQIRLWFGISSKQDPSNTTLLLPSYVMMYSVALELDSHQIMLLLLWIVWWQGRILLQEGTLMLLREQHIGKSVDQI</sequence>
<dbReference type="Gene3D" id="2.170.270.10">
    <property type="entry name" value="SET domain"/>
    <property type="match status" value="1"/>
</dbReference>
<dbReference type="PANTHER" id="PTHR47436">
    <property type="entry name" value="HISTONE-LYSINE N-METHYLTRANSFERASE ATXR2"/>
    <property type="match status" value="1"/>
</dbReference>
<dbReference type="GO" id="GO:0006633">
    <property type="term" value="P:fatty acid biosynthetic process"/>
    <property type="evidence" value="ECO:0007669"/>
    <property type="project" value="InterPro"/>
</dbReference>
<reference evidence="3 4" key="1">
    <citation type="submission" date="2019-01" db="EMBL/GenBank/DDBJ databases">
        <title>Sequencing of cultivated peanut Arachis hypogaea provides insights into genome evolution and oil improvement.</title>
        <authorList>
            <person name="Chen X."/>
        </authorList>
    </citation>
    <scope>NUCLEOTIDE SEQUENCE [LARGE SCALE GENOMIC DNA]</scope>
    <source>
        <strain evidence="4">cv. Fuhuasheng</strain>
        <tissue evidence="3">Leaves</tissue>
    </source>
</reference>
<organism evidence="3 4">
    <name type="scientific">Arachis hypogaea</name>
    <name type="common">Peanut</name>
    <dbReference type="NCBI Taxonomy" id="3818"/>
    <lineage>
        <taxon>Eukaryota</taxon>
        <taxon>Viridiplantae</taxon>
        <taxon>Streptophyta</taxon>
        <taxon>Embryophyta</taxon>
        <taxon>Tracheophyta</taxon>
        <taxon>Spermatophyta</taxon>
        <taxon>Magnoliopsida</taxon>
        <taxon>eudicotyledons</taxon>
        <taxon>Gunneridae</taxon>
        <taxon>Pentapetalae</taxon>
        <taxon>rosids</taxon>
        <taxon>fabids</taxon>
        <taxon>Fabales</taxon>
        <taxon>Fabaceae</taxon>
        <taxon>Papilionoideae</taxon>
        <taxon>50 kb inversion clade</taxon>
        <taxon>dalbergioids sensu lato</taxon>
        <taxon>Dalbergieae</taxon>
        <taxon>Pterocarpus clade</taxon>
        <taxon>Arachis</taxon>
    </lineage>
</organism>
<proteinExistence type="predicted"/>
<keyword evidence="4" id="KW-1185">Reference proteome</keyword>
<dbReference type="Pfam" id="PF00856">
    <property type="entry name" value="SET"/>
    <property type="match status" value="1"/>
</dbReference>
<protein>
    <recommendedName>
        <fullName evidence="5">SET domain-containing protein</fullName>
    </recommendedName>
</protein>
<comment type="caution">
    <text evidence="3">The sequence shown here is derived from an EMBL/GenBank/DDBJ whole genome shotgun (WGS) entry which is preliminary data.</text>
</comment>
<dbReference type="Pfam" id="PF08392">
    <property type="entry name" value="FAE1_CUT1_RppA"/>
    <property type="match status" value="1"/>
</dbReference>
<evidence type="ECO:0000259" key="2">
    <source>
        <dbReference type="Pfam" id="PF08392"/>
    </source>
</evidence>
<dbReference type="Proteomes" id="UP000289738">
    <property type="component" value="Chromosome B06"/>
</dbReference>
<dbReference type="SUPFAM" id="SSF53901">
    <property type="entry name" value="Thiolase-like"/>
    <property type="match status" value="1"/>
</dbReference>
<evidence type="ECO:0000313" key="3">
    <source>
        <dbReference type="EMBL" id="RYR04420.1"/>
    </source>
</evidence>
<feature type="domain" description="SET" evidence="1">
    <location>
        <begin position="118"/>
        <end position="188"/>
    </location>
</feature>
<accession>A0A444YR29</accession>
<evidence type="ECO:0008006" key="5">
    <source>
        <dbReference type="Google" id="ProtNLM"/>
    </source>
</evidence>